<keyword evidence="1" id="KW-1133">Transmembrane helix</keyword>
<dbReference type="RefSeq" id="WP_070355393.1">
    <property type="nucleotide sequence ID" value="NZ_CP043474.1"/>
</dbReference>
<dbReference type="PANTHER" id="PTHR33121:SF71">
    <property type="entry name" value="OXYGEN SENSOR PROTEIN DOSP"/>
    <property type="match status" value="1"/>
</dbReference>
<evidence type="ECO:0000259" key="2">
    <source>
        <dbReference type="PROSITE" id="PS50887"/>
    </source>
</evidence>
<dbReference type="InterPro" id="IPR000160">
    <property type="entry name" value="GGDEF_dom"/>
</dbReference>
<gene>
    <name evidence="3" type="ORF">BEL07_23050</name>
</gene>
<feature type="transmembrane region" description="Helical" evidence="1">
    <location>
        <begin position="59"/>
        <end position="79"/>
    </location>
</feature>
<accession>A0A1E8PYJ7</accession>
<evidence type="ECO:0000256" key="1">
    <source>
        <dbReference type="SAM" id="Phobius"/>
    </source>
</evidence>
<dbReference type="GO" id="GO:0071111">
    <property type="term" value="F:cyclic-guanylate-specific phosphodiesterase activity"/>
    <property type="evidence" value="ECO:0007669"/>
    <property type="project" value="InterPro"/>
</dbReference>
<dbReference type="InterPro" id="IPR043128">
    <property type="entry name" value="Rev_trsase/Diguanyl_cyclase"/>
</dbReference>
<keyword evidence="1" id="KW-0812">Transmembrane</keyword>
<dbReference type="Gene3D" id="3.30.70.270">
    <property type="match status" value="1"/>
</dbReference>
<dbReference type="PROSITE" id="PS50887">
    <property type="entry name" value="GGDEF"/>
    <property type="match status" value="1"/>
</dbReference>
<dbReference type="EMBL" id="MCHX01000068">
    <property type="protein sequence ID" value="OFJ51388.1"/>
    <property type="molecule type" value="Genomic_DNA"/>
</dbReference>
<dbReference type="OrthoDB" id="4635628at2"/>
<feature type="transmembrane region" description="Helical" evidence="1">
    <location>
        <begin position="91"/>
        <end position="108"/>
    </location>
</feature>
<proteinExistence type="predicted"/>
<dbReference type="InterPro" id="IPR029787">
    <property type="entry name" value="Nucleotide_cyclase"/>
</dbReference>
<evidence type="ECO:0000313" key="4">
    <source>
        <dbReference type="Proteomes" id="UP000178953"/>
    </source>
</evidence>
<sequence>MLRSDEWRRSGDHYYWLTAFLAARDLQRRTCRTNAAIILGLGAIGPIISLGRLGPHSTAGRIAEAVVVLCCVVMGALWLRPGWPSRRVSQGCVVVGTLCIATSCLIVPEHSLGIVGATTFAVLGSFVALFHSLRLLAFTWTVGAGVLVYLAFRLAEVDVSLAVATVLLIVLVNVFAVFGCRMVVRLLANDTGYGDLEPLTGLLTRDGFFQRAADLIGSRTRDDDRRIVVTVVSLDNYSLLTELQGGTGADRARVAIARTLRETVRRDAVLAHPGDAEFWVADLFTTADPNPLAERIRGAIVTTEFRLAASVGVVCTPLAPLAHLPTYDVVEELVTVAATAMFDARRAGGNQTRAAIDPALAVLRNPPTGGPQPSE</sequence>
<feature type="domain" description="GGDEF" evidence="2">
    <location>
        <begin position="225"/>
        <end position="357"/>
    </location>
</feature>
<dbReference type="SMART" id="SM00267">
    <property type="entry name" value="GGDEF"/>
    <property type="match status" value="1"/>
</dbReference>
<dbReference type="Proteomes" id="UP000178953">
    <property type="component" value="Unassembled WGS sequence"/>
</dbReference>
<dbReference type="Pfam" id="PF00990">
    <property type="entry name" value="GGDEF"/>
    <property type="match status" value="1"/>
</dbReference>
<reference evidence="3 4" key="1">
    <citation type="submission" date="2016-09" db="EMBL/GenBank/DDBJ databases">
        <title>genome sequence of Mycobacterium sp. 739 SCH.</title>
        <authorList>
            <person name="Greninger A.L."/>
            <person name="Qin X."/>
            <person name="Jerome K."/>
            <person name="Vora S."/>
            <person name="Quinn K."/>
        </authorList>
    </citation>
    <scope>NUCLEOTIDE SEQUENCE [LARGE SCALE GENOMIC DNA]</scope>
    <source>
        <strain evidence="3 4">SCH</strain>
    </source>
</reference>
<feature type="transmembrane region" description="Helical" evidence="1">
    <location>
        <begin position="34"/>
        <end position="53"/>
    </location>
</feature>
<dbReference type="SUPFAM" id="SSF55073">
    <property type="entry name" value="Nucleotide cyclase"/>
    <property type="match status" value="1"/>
</dbReference>
<feature type="transmembrane region" description="Helical" evidence="1">
    <location>
        <begin position="161"/>
        <end position="184"/>
    </location>
</feature>
<name>A0A1E8PYJ7_9MYCO</name>
<feature type="transmembrane region" description="Helical" evidence="1">
    <location>
        <begin position="137"/>
        <end position="155"/>
    </location>
</feature>
<evidence type="ECO:0000313" key="3">
    <source>
        <dbReference type="EMBL" id="OFJ51388.1"/>
    </source>
</evidence>
<organism evidence="3 4">
    <name type="scientific">Mycolicibacterium grossiae</name>
    <dbReference type="NCBI Taxonomy" id="1552759"/>
    <lineage>
        <taxon>Bacteria</taxon>
        <taxon>Bacillati</taxon>
        <taxon>Actinomycetota</taxon>
        <taxon>Actinomycetes</taxon>
        <taxon>Mycobacteriales</taxon>
        <taxon>Mycobacteriaceae</taxon>
        <taxon>Mycolicibacterium</taxon>
    </lineage>
</organism>
<dbReference type="PANTHER" id="PTHR33121">
    <property type="entry name" value="CYCLIC DI-GMP PHOSPHODIESTERASE PDEF"/>
    <property type="match status" value="1"/>
</dbReference>
<dbReference type="AlphaFoldDB" id="A0A1E8PYJ7"/>
<keyword evidence="1" id="KW-0472">Membrane</keyword>
<keyword evidence="4" id="KW-1185">Reference proteome</keyword>
<comment type="caution">
    <text evidence="3">The sequence shown here is derived from an EMBL/GenBank/DDBJ whole genome shotgun (WGS) entry which is preliminary data.</text>
</comment>
<protein>
    <recommendedName>
        <fullName evidence="2">GGDEF domain-containing protein</fullName>
    </recommendedName>
</protein>
<dbReference type="InterPro" id="IPR050706">
    <property type="entry name" value="Cyclic-di-GMP_PDE-like"/>
</dbReference>